<dbReference type="InterPro" id="IPR029028">
    <property type="entry name" value="Alpha/beta_knot_MTases"/>
</dbReference>
<dbReference type="PIRSF" id="PIRSF004505">
    <property type="entry name" value="MT_bac"/>
    <property type="match status" value="1"/>
</dbReference>
<keyword evidence="3 5" id="KW-0949">S-adenosyl-L-methionine</keyword>
<dbReference type="AlphaFoldDB" id="A0A0L1JNS6"/>
<dbReference type="PATRIC" id="fig|1317121.7.peg.3328"/>
<sequence length="155" mass="16872">MRVHICAVGRIRNGPEAALIDDYRTRFDRTGRALSLGPLALHEIDDRKGGWEAEASGLERAVPKGAVTVALDERGDRLTSPELADRIARWRDEGAGDLAFLIGGADGLAPHLRRGTGGALSLGRMVWPHKLARVMLCEQLYRAASILGGLPYHRD</sequence>
<dbReference type="HAMAP" id="MF_00658">
    <property type="entry name" value="23SrRNA_methyltr_H"/>
    <property type="match status" value="1"/>
</dbReference>
<comment type="catalytic activity">
    <reaction evidence="5">
        <text>pseudouridine(1915) in 23S rRNA + S-adenosyl-L-methionine = N(3)-methylpseudouridine(1915) in 23S rRNA + S-adenosyl-L-homocysteine + H(+)</text>
        <dbReference type="Rhea" id="RHEA:42752"/>
        <dbReference type="Rhea" id="RHEA-COMP:10221"/>
        <dbReference type="Rhea" id="RHEA-COMP:10222"/>
        <dbReference type="ChEBI" id="CHEBI:15378"/>
        <dbReference type="ChEBI" id="CHEBI:57856"/>
        <dbReference type="ChEBI" id="CHEBI:59789"/>
        <dbReference type="ChEBI" id="CHEBI:65314"/>
        <dbReference type="ChEBI" id="CHEBI:74486"/>
        <dbReference type="EC" id="2.1.1.177"/>
    </reaction>
</comment>
<evidence type="ECO:0000256" key="2">
    <source>
        <dbReference type="ARBA" id="ARBA00022679"/>
    </source>
</evidence>
<dbReference type="RefSeq" id="WP_050531334.1">
    <property type="nucleotide sequence ID" value="NZ_AQQZ01000005.1"/>
</dbReference>
<accession>A0A0L1JNS6</accession>
<keyword evidence="1 5" id="KW-0489">Methyltransferase</keyword>
<dbReference type="Gene3D" id="3.40.1280.10">
    <property type="match status" value="1"/>
</dbReference>
<evidence type="ECO:0000313" key="6">
    <source>
        <dbReference type="EMBL" id="KNG93367.1"/>
    </source>
</evidence>
<evidence type="ECO:0000256" key="5">
    <source>
        <dbReference type="HAMAP-Rule" id="MF_00658"/>
    </source>
</evidence>
<dbReference type="GO" id="GO:0005737">
    <property type="term" value="C:cytoplasm"/>
    <property type="evidence" value="ECO:0007669"/>
    <property type="project" value="UniProtKB-SubCell"/>
</dbReference>
<evidence type="ECO:0000256" key="3">
    <source>
        <dbReference type="ARBA" id="ARBA00022691"/>
    </source>
</evidence>
<dbReference type="PANTHER" id="PTHR33603">
    <property type="entry name" value="METHYLTRANSFERASE"/>
    <property type="match status" value="1"/>
</dbReference>
<keyword evidence="5" id="KW-0698">rRNA processing</keyword>
<dbReference type="EMBL" id="AQQZ01000005">
    <property type="protein sequence ID" value="KNG93367.1"/>
    <property type="molecule type" value="Genomic_DNA"/>
</dbReference>
<gene>
    <name evidence="5" type="primary">rlmH</name>
    <name evidence="6" type="ORF">ATO11_13080</name>
</gene>
<comment type="similarity">
    <text evidence="4 5">Belongs to the RNA methyltransferase RlmH family.</text>
</comment>
<dbReference type="SUPFAM" id="SSF75217">
    <property type="entry name" value="alpha/beta knot"/>
    <property type="match status" value="1"/>
</dbReference>
<dbReference type="PANTHER" id="PTHR33603:SF1">
    <property type="entry name" value="RIBOSOMAL RNA LARGE SUBUNIT METHYLTRANSFERASE H"/>
    <property type="match status" value="1"/>
</dbReference>
<dbReference type="CDD" id="cd18081">
    <property type="entry name" value="RlmH-like"/>
    <property type="match status" value="1"/>
</dbReference>
<dbReference type="EC" id="2.1.1.177" evidence="5"/>
<keyword evidence="2 5" id="KW-0808">Transferase</keyword>
<comment type="subunit">
    <text evidence="5">Homodimer.</text>
</comment>
<dbReference type="Pfam" id="PF02590">
    <property type="entry name" value="SPOUT_MTase"/>
    <property type="match status" value="1"/>
</dbReference>
<dbReference type="Proteomes" id="UP000036938">
    <property type="component" value="Unassembled WGS sequence"/>
</dbReference>
<evidence type="ECO:0000256" key="1">
    <source>
        <dbReference type="ARBA" id="ARBA00022603"/>
    </source>
</evidence>
<dbReference type="GO" id="GO:0070038">
    <property type="term" value="F:rRNA (pseudouridine-N3-)-methyltransferase activity"/>
    <property type="evidence" value="ECO:0007669"/>
    <property type="project" value="UniProtKB-UniRule"/>
</dbReference>
<name>A0A0L1JNS6_9RHOB</name>
<dbReference type="STRING" id="1317121.ATO11_13080"/>
<comment type="subcellular location">
    <subcellularLocation>
        <location evidence="5">Cytoplasm</location>
    </subcellularLocation>
</comment>
<proteinExistence type="inferred from homology"/>
<feature type="binding site" evidence="5">
    <location>
        <position position="103"/>
    </location>
    <ligand>
        <name>S-adenosyl-L-methionine</name>
        <dbReference type="ChEBI" id="CHEBI:59789"/>
    </ligand>
</feature>
<feature type="binding site" evidence="5">
    <location>
        <position position="71"/>
    </location>
    <ligand>
        <name>S-adenosyl-L-methionine</name>
        <dbReference type="ChEBI" id="CHEBI:59789"/>
    </ligand>
</feature>
<feature type="binding site" evidence="5">
    <location>
        <begin position="122"/>
        <end position="127"/>
    </location>
    <ligand>
        <name>S-adenosyl-L-methionine</name>
        <dbReference type="ChEBI" id="CHEBI:59789"/>
    </ligand>
</feature>
<organism evidence="6 7">
    <name type="scientific">Pseudaestuariivita atlantica</name>
    <dbReference type="NCBI Taxonomy" id="1317121"/>
    <lineage>
        <taxon>Bacteria</taxon>
        <taxon>Pseudomonadati</taxon>
        <taxon>Pseudomonadota</taxon>
        <taxon>Alphaproteobacteria</taxon>
        <taxon>Rhodobacterales</taxon>
        <taxon>Paracoccaceae</taxon>
        <taxon>Pseudaestuariivita</taxon>
    </lineage>
</organism>
<evidence type="ECO:0000256" key="4">
    <source>
        <dbReference type="ARBA" id="ARBA00038303"/>
    </source>
</evidence>
<dbReference type="InterPro" id="IPR029026">
    <property type="entry name" value="tRNA_m1G_MTases_N"/>
</dbReference>
<dbReference type="InterPro" id="IPR003742">
    <property type="entry name" value="RlmH-like"/>
</dbReference>
<keyword evidence="5" id="KW-0963">Cytoplasm</keyword>
<reference evidence="6 7" key="1">
    <citation type="journal article" date="2015" name="Int. J. Syst. Evol. Microbiol.">
        <title>Aestuariivita atlantica sp. nov., isolated from deep sea sediment of the Atlantic Ocean.</title>
        <authorList>
            <person name="Li G."/>
            <person name="Lai Q."/>
            <person name="Du Y."/>
            <person name="Liu X."/>
            <person name="Sun F."/>
            <person name="Shao Z."/>
        </authorList>
    </citation>
    <scope>NUCLEOTIDE SEQUENCE [LARGE SCALE GENOMIC DNA]</scope>
    <source>
        <strain evidence="6 7">22II-S11-z3</strain>
    </source>
</reference>
<dbReference type="NCBIfam" id="NF000988">
    <property type="entry name" value="PRK00103.2-2"/>
    <property type="match status" value="1"/>
</dbReference>
<keyword evidence="7" id="KW-1185">Reference proteome</keyword>
<dbReference type="OrthoDB" id="9806643at2"/>
<evidence type="ECO:0000313" key="7">
    <source>
        <dbReference type="Proteomes" id="UP000036938"/>
    </source>
</evidence>
<protein>
    <recommendedName>
        <fullName evidence="5">Ribosomal RNA large subunit methyltransferase H</fullName>
        <ecNumber evidence="5">2.1.1.177</ecNumber>
    </recommendedName>
    <alternativeName>
        <fullName evidence="5">23S rRNA (pseudouridine1915-N3)-methyltransferase</fullName>
    </alternativeName>
    <alternativeName>
        <fullName evidence="5">23S rRNA m3Psi1915 methyltransferase</fullName>
    </alternativeName>
    <alternativeName>
        <fullName evidence="5">rRNA (pseudouridine-N3-)-methyltransferase RlmH</fullName>
    </alternativeName>
</protein>
<comment type="function">
    <text evidence="5">Specifically methylates the pseudouridine at position 1915 (m3Psi1915) in 23S rRNA.</text>
</comment>
<comment type="caution">
    <text evidence="6">The sequence shown here is derived from an EMBL/GenBank/DDBJ whole genome shotgun (WGS) entry which is preliminary data.</text>
</comment>